<dbReference type="InterPro" id="IPR006015">
    <property type="entry name" value="Universal_stress_UspA"/>
</dbReference>
<dbReference type="AlphaFoldDB" id="D6SMK6"/>
<dbReference type="SUPFAM" id="SSF52402">
    <property type="entry name" value="Adenine nucleotide alpha hydrolases-like"/>
    <property type="match status" value="1"/>
</dbReference>
<comment type="caution">
    <text evidence="4">The sequence shown here is derived from an EMBL/GenBank/DDBJ whole genome shotgun (WGS) entry which is preliminary data.</text>
</comment>
<dbReference type="Pfam" id="PF00582">
    <property type="entry name" value="Usp"/>
    <property type="match status" value="1"/>
</dbReference>
<keyword evidence="2" id="KW-0963">Cytoplasm</keyword>
<evidence type="ECO:0000313" key="4">
    <source>
        <dbReference type="EMBL" id="EFI35917.1"/>
    </source>
</evidence>
<reference evidence="4" key="1">
    <citation type="submission" date="2010-05" db="EMBL/GenBank/DDBJ databases">
        <title>The draft genome of Desulfonatronospira thiodismutans ASO3-1.</title>
        <authorList>
            <consortium name="US DOE Joint Genome Institute (JGI-PGF)"/>
            <person name="Lucas S."/>
            <person name="Copeland A."/>
            <person name="Lapidus A."/>
            <person name="Cheng J.-F."/>
            <person name="Bruce D."/>
            <person name="Goodwin L."/>
            <person name="Pitluck S."/>
            <person name="Chertkov O."/>
            <person name="Brettin T."/>
            <person name="Detter J.C."/>
            <person name="Han C."/>
            <person name="Land M.L."/>
            <person name="Hauser L."/>
            <person name="Kyrpides N."/>
            <person name="Mikhailova N."/>
            <person name="Muyzer G."/>
            <person name="Woyke T."/>
        </authorList>
    </citation>
    <scope>NUCLEOTIDE SEQUENCE [LARGE SCALE GENOMIC DNA]</scope>
    <source>
        <strain evidence="4">ASO3-1</strain>
    </source>
</reference>
<sequence length="146" mass="16221">MAEIKKILCAVDFSEMTPKVVEYADTLAKKMDADVHVIFVVQRLDHYASFNVAPPSLQEIHGEVLGEAEKKIDALVQEQFSTDKVTAKVLSGHADEEILRYAKDENVDLIVMGTHGRKGVDRLLFGSIAEKVVKTSQVPVMTIRPQ</sequence>
<dbReference type="OrthoDB" id="9788959at2"/>
<dbReference type="EMBL" id="ACJN02000001">
    <property type="protein sequence ID" value="EFI35917.1"/>
    <property type="molecule type" value="Genomic_DNA"/>
</dbReference>
<evidence type="ECO:0000313" key="5">
    <source>
        <dbReference type="Proteomes" id="UP000005496"/>
    </source>
</evidence>
<accession>D6SMK6</accession>
<dbReference type="eggNOG" id="COG0589">
    <property type="taxonomic scope" value="Bacteria"/>
</dbReference>
<dbReference type="RefSeq" id="WP_008869045.1">
    <property type="nucleotide sequence ID" value="NZ_ACJN02000001.1"/>
</dbReference>
<evidence type="ECO:0000259" key="3">
    <source>
        <dbReference type="Pfam" id="PF00582"/>
    </source>
</evidence>
<comment type="similarity">
    <text evidence="1 2">Belongs to the universal stress protein A family.</text>
</comment>
<dbReference type="InterPro" id="IPR006016">
    <property type="entry name" value="UspA"/>
</dbReference>
<dbReference type="PRINTS" id="PR01438">
    <property type="entry name" value="UNVRSLSTRESS"/>
</dbReference>
<dbReference type="CDD" id="cd00293">
    <property type="entry name" value="USP-like"/>
    <property type="match status" value="1"/>
</dbReference>
<evidence type="ECO:0000256" key="2">
    <source>
        <dbReference type="PIRNR" id="PIRNR006276"/>
    </source>
</evidence>
<dbReference type="PIRSF" id="PIRSF006276">
    <property type="entry name" value="UspA"/>
    <property type="match status" value="1"/>
</dbReference>
<comment type="subcellular location">
    <subcellularLocation>
        <location evidence="2">Cytoplasm</location>
    </subcellularLocation>
</comment>
<evidence type="ECO:0000256" key="1">
    <source>
        <dbReference type="ARBA" id="ARBA00008791"/>
    </source>
</evidence>
<dbReference type="PANTHER" id="PTHR46268">
    <property type="entry name" value="STRESS RESPONSE PROTEIN NHAX"/>
    <property type="match status" value="1"/>
</dbReference>
<dbReference type="Gene3D" id="3.40.50.620">
    <property type="entry name" value="HUPs"/>
    <property type="match status" value="1"/>
</dbReference>
<dbReference type="Proteomes" id="UP000005496">
    <property type="component" value="Unassembled WGS sequence"/>
</dbReference>
<feature type="domain" description="UspA" evidence="3">
    <location>
        <begin position="4"/>
        <end position="144"/>
    </location>
</feature>
<gene>
    <name evidence="4" type="ORF">Dthio_PD3358</name>
</gene>
<protein>
    <recommendedName>
        <fullName evidence="2">Universal stress protein</fullName>
    </recommendedName>
</protein>
<dbReference type="PANTHER" id="PTHR46268:SF6">
    <property type="entry name" value="UNIVERSAL STRESS PROTEIN UP12"/>
    <property type="match status" value="1"/>
</dbReference>
<keyword evidence="5" id="KW-1185">Reference proteome</keyword>
<organism evidence="4 5">
    <name type="scientific">Desulfonatronospira thiodismutans ASO3-1</name>
    <dbReference type="NCBI Taxonomy" id="555779"/>
    <lineage>
        <taxon>Bacteria</taxon>
        <taxon>Pseudomonadati</taxon>
        <taxon>Thermodesulfobacteriota</taxon>
        <taxon>Desulfovibrionia</taxon>
        <taxon>Desulfovibrionales</taxon>
        <taxon>Desulfonatronovibrionaceae</taxon>
        <taxon>Desulfonatronospira</taxon>
    </lineage>
</organism>
<dbReference type="GO" id="GO:0005737">
    <property type="term" value="C:cytoplasm"/>
    <property type="evidence" value="ECO:0007669"/>
    <property type="project" value="UniProtKB-SubCell"/>
</dbReference>
<proteinExistence type="inferred from homology"/>
<name>D6SMK6_9BACT</name>
<dbReference type="InterPro" id="IPR014729">
    <property type="entry name" value="Rossmann-like_a/b/a_fold"/>
</dbReference>